<keyword evidence="3" id="KW-0808">Transferase</keyword>
<dbReference type="Proteomes" id="UP001257627">
    <property type="component" value="Unassembled WGS sequence"/>
</dbReference>
<dbReference type="InterPro" id="IPR033749">
    <property type="entry name" value="Polyprenyl_synt_CS"/>
</dbReference>
<organism evidence="4 5">
    <name type="scientific">Streptomyces mirabilis</name>
    <dbReference type="NCBI Taxonomy" id="68239"/>
    <lineage>
        <taxon>Bacteria</taxon>
        <taxon>Bacillati</taxon>
        <taxon>Actinomycetota</taxon>
        <taxon>Actinomycetes</taxon>
        <taxon>Kitasatosporales</taxon>
        <taxon>Streptomycetaceae</taxon>
        <taxon>Streptomyces</taxon>
    </lineage>
</organism>
<keyword evidence="5" id="KW-1185">Reference proteome</keyword>
<reference evidence="4 5" key="1">
    <citation type="submission" date="2023-02" db="EMBL/GenBank/DDBJ databases">
        <authorList>
            <person name="Maleckis M."/>
        </authorList>
    </citation>
    <scope>NUCLEOTIDE SEQUENCE [LARGE SCALE GENOMIC DNA]</scope>
    <source>
        <strain evidence="4 5">P8-A2</strain>
    </source>
</reference>
<dbReference type="PANTHER" id="PTHR12001">
    <property type="entry name" value="GERANYLGERANYL PYROPHOSPHATE SYNTHASE"/>
    <property type="match status" value="1"/>
</dbReference>
<dbReference type="CDD" id="cd00685">
    <property type="entry name" value="Trans_IPPS_HT"/>
    <property type="match status" value="1"/>
</dbReference>
<evidence type="ECO:0000256" key="2">
    <source>
        <dbReference type="ARBA" id="ARBA00022842"/>
    </source>
</evidence>
<dbReference type="RefSeq" id="WP_143609799.1">
    <property type="nucleotide sequence ID" value="NZ_CP107955.1"/>
</dbReference>
<dbReference type="SUPFAM" id="SSF48576">
    <property type="entry name" value="Terpenoid synthases"/>
    <property type="match status" value="1"/>
</dbReference>
<comment type="caution">
    <text evidence="4">The sequence shown here is derived from an EMBL/GenBank/DDBJ whole genome shotgun (WGS) entry which is preliminary data.</text>
</comment>
<protein>
    <submittedName>
        <fullName evidence="4">Polyprenyl synthetase family protein</fullName>
    </submittedName>
</protein>
<gene>
    <name evidence="4" type="ORF">PU648_11875</name>
</gene>
<sequence length="339" mass="36259">MTAQPNEDTPPDPPSRRVEFAELLEAEFVRRWPGRSVGLDAVHRYAMIPPGKLLRPSLVLHAALAVGGELGAVLPAAVGVEGAHVGSLLHDDIIDRDTQRRGRAAVHTEFGPAQAVVAGNALFFSWFAALSECRRLGVPADRVERAMAVQAEAGVAICRGAFDELAMRGDLELGVGAYVAMARAKTAVLLAAACRVGAILGGGDAPTTELLGEFGDHLGICFQIRDDVLPYDPIAARTMGKPSDSDVRNRRPTLPVLIAHRRADPKGRAALRHALLDETEPELALCRIRAVLERTGALDTAHAMADEYARRARALLTRLPATAQVAHVRALALLTRPAH</sequence>
<accession>A0ABU3UGJ7</accession>
<dbReference type="Gene3D" id="1.10.600.10">
    <property type="entry name" value="Farnesyl Diphosphate Synthase"/>
    <property type="match status" value="1"/>
</dbReference>
<dbReference type="InterPro" id="IPR008949">
    <property type="entry name" value="Isoprenoid_synthase_dom_sf"/>
</dbReference>
<evidence type="ECO:0000256" key="1">
    <source>
        <dbReference type="ARBA" id="ARBA00022723"/>
    </source>
</evidence>
<evidence type="ECO:0000256" key="3">
    <source>
        <dbReference type="RuleBase" id="RU004466"/>
    </source>
</evidence>
<comment type="similarity">
    <text evidence="3">Belongs to the FPP/GGPP synthase family.</text>
</comment>
<keyword evidence="2" id="KW-0460">Magnesium</keyword>
<name>A0ABU3UGJ7_9ACTN</name>
<dbReference type="SFLD" id="SFLDS00005">
    <property type="entry name" value="Isoprenoid_Synthase_Type_I"/>
    <property type="match status" value="1"/>
</dbReference>
<proteinExistence type="inferred from homology"/>
<dbReference type="Pfam" id="PF00348">
    <property type="entry name" value="polyprenyl_synt"/>
    <property type="match status" value="1"/>
</dbReference>
<evidence type="ECO:0000313" key="4">
    <source>
        <dbReference type="EMBL" id="MDU8993047.1"/>
    </source>
</evidence>
<keyword evidence="1" id="KW-0479">Metal-binding</keyword>
<dbReference type="PROSITE" id="PS00723">
    <property type="entry name" value="POLYPRENYL_SYNTHASE_1"/>
    <property type="match status" value="1"/>
</dbReference>
<dbReference type="PANTHER" id="PTHR12001:SF86">
    <property type="entry name" value="GERANYLGERANYL DIPHOSPHATE SYNTHASE"/>
    <property type="match status" value="1"/>
</dbReference>
<dbReference type="EMBL" id="JARAKF010000001">
    <property type="protein sequence ID" value="MDU8993047.1"/>
    <property type="molecule type" value="Genomic_DNA"/>
</dbReference>
<dbReference type="InterPro" id="IPR000092">
    <property type="entry name" value="Polyprenyl_synt"/>
</dbReference>
<evidence type="ECO:0000313" key="5">
    <source>
        <dbReference type="Proteomes" id="UP001257627"/>
    </source>
</evidence>